<accession>A0A830GUX5</accession>
<evidence type="ECO:0000256" key="4">
    <source>
        <dbReference type="SAM" id="MobiDB-lite"/>
    </source>
</evidence>
<dbReference type="InterPro" id="IPR012678">
    <property type="entry name" value="Ribosomal_uL23/eL15/eS24_sf"/>
</dbReference>
<comment type="caution">
    <text evidence="5">The sequence shown here is derived from an EMBL/GenBank/DDBJ whole genome shotgun (WGS) entry which is preliminary data.</text>
</comment>
<evidence type="ECO:0000256" key="2">
    <source>
        <dbReference type="ARBA" id="ARBA00023274"/>
    </source>
</evidence>
<dbReference type="Proteomes" id="UP000610960">
    <property type="component" value="Unassembled WGS sequence"/>
</dbReference>
<dbReference type="EMBL" id="BMNL01000001">
    <property type="protein sequence ID" value="GGP20012.1"/>
    <property type="molecule type" value="Genomic_DNA"/>
</dbReference>
<evidence type="ECO:0000256" key="3">
    <source>
        <dbReference type="HAMAP-Rule" id="MF_00499"/>
    </source>
</evidence>
<keyword evidence="1 3" id="KW-0689">Ribosomal protein</keyword>
<dbReference type="GO" id="GO:0005840">
    <property type="term" value="C:ribosome"/>
    <property type="evidence" value="ECO:0007669"/>
    <property type="project" value="UniProtKB-KW"/>
</dbReference>
<reference evidence="5" key="1">
    <citation type="journal article" date="2014" name="Int. J. Syst. Evol. Microbiol.">
        <title>Complete genome sequence of Corynebacterium casei LMG S-19264T (=DSM 44701T), isolated from a smear-ripened cheese.</title>
        <authorList>
            <consortium name="US DOE Joint Genome Institute (JGI-PGF)"/>
            <person name="Walter F."/>
            <person name="Albersmeier A."/>
            <person name="Kalinowski J."/>
            <person name="Ruckert C."/>
        </authorList>
    </citation>
    <scope>NUCLEOTIDE SEQUENCE</scope>
    <source>
        <strain evidence="5">JCM 10088</strain>
    </source>
</reference>
<dbReference type="HAMAP" id="MF_00499">
    <property type="entry name" value="Ribosomal_eL13"/>
    <property type="match status" value="1"/>
</dbReference>
<dbReference type="OrthoDB" id="17872at2157"/>
<keyword evidence="2 3" id="KW-0687">Ribonucleoprotein</keyword>
<dbReference type="Pfam" id="PF01294">
    <property type="entry name" value="Ribosomal_L13e"/>
    <property type="match status" value="1"/>
</dbReference>
<gene>
    <name evidence="3" type="primary">rpl13e</name>
    <name evidence="5" type="ORF">GCM10007981_06270</name>
</gene>
<proteinExistence type="inferred from homology"/>
<dbReference type="AlphaFoldDB" id="A0A830GUX5"/>
<reference evidence="5" key="2">
    <citation type="submission" date="2020-09" db="EMBL/GenBank/DDBJ databases">
        <authorList>
            <person name="Sun Q."/>
            <person name="Ohkuma M."/>
        </authorList>
    </citation>
    <scope>NUCLEOTIDE SEQUENCE</scope>
    <source>
        <strain evidence="5">JCM 10088</strain>
    </source>
</reference>
<evidence type="ECO:0000313" key="5">
    <source>
        <dbReference type="EMBL" id="GGP20012.1"/>
    </source>
</evidence>
<evidence type="ECO:0000256" key="1">
    <source>
        <dbReference type="ARBA" id="ARBA00022980"/>
    </source>
</evidence>
<comment type="similarity">
    <text evidence="3">Belongs to the eukaryotic ribosomal protein eL13 family.</text>
</comment>
<keyword evidence="6" id="KW-1185">Reference proteome</keyword>
<feature type="compositionally biased region" description="Basic residues" evidence="4">
    <location>
        <begin position="138"/>
        <end position="148"/>
    </location>
</feature>
<evidence type="ECO:0000313" key="6">
    <source>
        <dbReference type="Proteomes" id="UP000610960"/>
    </source>
</evidence>
<dbReference type="GO" id="GO:0006412">
    <property type="term" value="P:translation"/>
    <property type="evidence" value="ECO:0007669"/>
    <property type="project" value="UniProtKB-UniRule"/>
</dbReference>
<organism evidence="5 6">
    <name type="scientific">Thermocladium modestius</name>
    <dbReference type="NCBI Taxonomy" id="62609"/>
    <lineage>
        <taxon>Archaea</taxon>
        <taxon>Thermoproteota</taxon>
        <taxon>Thermoprotei</taxon>
        <taxon>Thermoproteales</taxon>
        <taxon>Thermoproteaceae</taxon>
        <taxon>Thermocladium</taxon>
    </lineage>
</organism>
<protein>
    <recommendedName>
        <fullName evidence="3">Large ribosomal subunit protein eL13</fullName>
    </recommendedName>
</protein>
<dbReference type="SUPFAM" id="SSF54189">
    <property type="entry name" value="Ribosomal proteins S24e, L23 and L15e"/>
    <property type="match status" value="1"/>
</dbReference>
<dbReference type="RefSeq" id="WP_188595970.1">
    <property type="nucleotide sequence ID" value="NZ_BMNL01000001.1"/>
</dbReference>
<feature type="region of interest" description="Disordered" evidence="4">
    <location>
        <begin position="125"/>
        <end position="148"/>
    </location>
</feature>
<sequence length="148" mass="16513">MAHQLDAPIPKVKAPRLLGDRGAEKLRAGRGFSPSEVKEVGLSINDARLLGIPVDTRRRSSYEWNVKALRDYLSSIKEGTPAKPAVALEIITKESKGKAFRGLTPAGRRSRGLYSVGLLEVHKHKWSKKQKERDARKRHEAVRRKGGN</sequence>
<name>A0A830GUX5_9CREN</name>
<dbReference type="GO" id="GO:0003735">
    <property type="term" value="F:structural constituent of ribosome"/>
    <property type="evidence" value="ECO:0007669"/>
    <property type="project" value="InterPro"/>
</dbReference>
<dbReference type="InterPro" id="IPR001380">
    <property type="entry name" value="Ribosomal_eL13"/>
</dbReference>
<dbReference type="GO" id="GO:1990904">
    <property type="term" value="C:ribonucleoprotein complex"/>
    <property type="evidence" value="ECO:0007669"/>
    <property type="project" value="UniProtKB-KW"/>
</dbReference>